<sequence length="131" mass="13766">MRTTLDMPAVCQCGAAGCAYNVDESCHAKAITIGDGVHPSCDTCLNDSAGQTHRQIHAGVGACKVMSCSFNDDLACTADHIAHRGRDPGALSGLRNLPSTGDLASQRLRVAREMPFARRPALSADKDAARD</sequence>
<protein>
    <submittedName>
        <fullName evidence="2">DUF1540 domain-containing protein</fullName>
    </submittedName>
</protein>
<dbReference type="Proteomes" id="UP000483379">
    <property type="component" value="Unassembled WGS sequence"/>
</dbReference>
<evidence type="ECO:0000313" key="3">
    <source>
        <dbReference type="Proteomes" id="UP000483379"/>
    </source>
</evidence>
<evidence type="ECO:0000313" key="2">
    <source>
        <dbReference type="EMBL" id="NEV64795.1"/>
    </source>
</evidence>
<dbReference type="AlphaFoldDB" id="A0A6M0K8R3"/>
<comment type="caution">
    <text evidence="2">The sequence shown here is derived from an EMBL/GenBank/DDBJ whole genome shotgun (WGS) entry which is preliminary data.</text>
</comment>
<feature type="domain" description="DUF1540" evidence="1">
    <location>
        <begin position="63"/>
        <end position="81"/>
    </location>
</feature>
<accession>A0A6M0K8R3</accession>
<evidence type="ECO:0000259" key="1">
    <source>
        <dbReference type="Pfam" id="PF07561"/>
    </source>
</evidence>
<organism evidence="2 3">
    <name type="scientific">Thiorhodococcus minor</name>
    <dbReference type="NCBI Taxonomy" id="57489"/>
    <lineage>
        <taxon>Bacteria</taxon>
        <taxon>Pseudomonadati</taxon>
        <taxon>Pseudomonadota</taxon>
        <taxon>Gammaproteobacteria</taxon>
        <taxon>Chromatiales</taxon>
        <taxon>Chromatiaceae</taxon>
        <taxon>Thiorhodococcus</taxon>
    </lineage>
</organism>
<feature type="domain" description="DUF1540" evidence="1">
    <location>
        <begin position="12"/>
        <end position="43"/>
    </location>
</feature>
<name>A0A6M0K8R3_9GAMM</name>
<proteinExistence type="predicted"/>
<dbReference type="Pfam" id="PF07561">
    <property type="entry name" value="DUF1540"/>
    <property type="match status" value="2"/>
</dbReference>
<dbReference type="EMBL" id="JAAIJQ010000112">
    <property type="protein sequence ID" value="NEV64795.1"/>
    <property type="molecule type" value="Genomic_DNA"/>
</dbReference>
<reference evidence="2 3" key="1">
    <citation type="submission" date="2020-02" db="EMBL/GenBank/DDBJ databases">
        <title>Genome sequences of Thiorhodococcus mannitoliphagus and Thiorhodococcus minor, purple sulfur photosynthetic bacteria in the gammaproteobacterial family, Chromatiaceae.</title>
        <authorList>
            <person name="Aviles F.A."/>
            <person name="Meyer T.E."/>
            <person name="Kyndt J.A."/>
        </authorList>
    </citation>
    <scope>NUCLEOTIDE SEQUENCE [LARGE SCALE GENOMIC DNA]</scope>
    <source>
        <strain evidence="2 3">DSM 11518</strain>
    </source>
</reference>
<dbReference type="InterPro" id="IPR011437">
    <property type="entry name" value="DUF1540"/>
</dbReference>
<gene>
    <name evidence="2" type="ORF">G3446_23495</name>
</gene>
<dbReference type="PROSITE" id="PS51257">
    <property type="entry name" value="PROKAR_LIPOPROTEIN"/>
    <property type="match status" value="1"/>
</dbReference>
<keyword evidence="3" id="KW-1185">Reference proteome</keyword>